<comment type="caution">
    <text evidence="3">The sequence shown here is derived from an EMBL/GenBank/DDBJ whole genome shotgun (WGS) entry which is preliminary data.</text>
</comment>
<dbReference type="InterPro" id="IPR010819">
    <property type="entry name" value="AGE/CE"/>
</dbReference>
<dbReference type="Pfam" id="PF07221">
    <property type="entry name" value="GlcNAc_2-epim"/>
    <property type="match status" value="1"/>
</dbReference>
<dbReference type="GO" id="GO:0005975">
    <property type="term" value="P:carbohydrate metabolic process"/>
    <property type="evidence" value="ECO:0007669"/>
    <property type="project" value="InterPro"/>
</dbReference>
<dbReference type="EMBL" id="JABWGV010000002">
    <property type="protein sequence ID" value="NVD44618.1"/>
    <property type="molecule type" value="Genomic_DNA"/>
</dbReference>
<evidence type="ECO:0000313" key="3">
    <source>
        <dbReference type="EMBL" id="NVD44618.1"/>
    </source>
</evidence>
<dbReference type="SUPFAM" id="SSF48208">
    <property type="entry name" value="Six-hairpin glycosidases"/>
    <property type="match status" value="1"/>
</dbReference>
<dbReference type="InterPro" id="IPR012341">
    <property type="entry name" value="6hp_glycosidase-like_sf"/>
</dbReference>
<dbReference type="InterPro" id="IPR008928">
    <property type="entry name" value="6-hairpin_glycosidase_sf"/>
</dbReference>
<protein>
    <submittedName>
        <fullName evidence="3">AGE family epimerase/isomerase</fullName>
    </submittedName>
</protein>
<reference evidence="3 4" key="1">
    <citation type="submission" date="2020-06" db="EMBL/GenBank/DDBJ databases">
        <title>Altererythrobacter sp. HHU K3-1.</title>
        <authorList>
            <person name="Zhang D."/>
            <person name="Xue H."/>
        </authorList>
    </citation>
    <scope>NUCLEOTIDE SEQUENCE [LARGE SCALE GENOMIC DNA]</scope>
    <source>
        <strain evidence="3 4">HHU K3-1</strain>
    </source>
</reference>
<keyword evidence="2 3" id="KW-0413">Isomerase</keyword>
<evidence type="ECO:0000256" key="2">
    <source>
        <dbReference type="ARBA" id="ARBA00023235"/>
    </source>
</evidence>
<dbReference type="AlphaFoldDB" id="A0A850H3Z4"/>
<sequence>MQSETNGRANLELAQRAKGLSERARGWMLDSAFPFWAERTPSPDGGFYERLDLTGEGIPGEPSRVRLQARMGFTFALAADLGWDRDRSIELTRRSVETLTRDCRREDGLYGAMVRPGSGLTDDTPETYDNAFALLAFATATRVFAMDEAREAGEALVAAIERELKRPETEGGYAERLPVPDVRTQNPHMHLTEASLAWYEATSDEASLKRAEDLAAFVHDHFYRADLGLLVEKSGVPDAENHVEAGHLFEWVWILGRLRDLGGTPPEGFASNLHEGGMRLLEGLGYLPLSQGLDGSVREAFQRTWGPTEKLKGHIAHWREHPSPELAERIVATCEALFADHVDGALPGAWIDKVGPEKASLIEDITPATGYHIFLALQEFMAFAREIGG</sequence>
<proteinExistence type="inferred from homology"/>
<accession>A0A850H3Z4</accession>
<dbReference type="Gene3D" id="1.50.10.10">
    <property type="match status" value="1"/>
</dbReference>
<comment type="similarity">
    <text evidence="1">Belongs to the N-acylglucosamine 2-epimerase family.</text>
</comment>
<organism evidence="3 4">
    <name type="scientific">Qipengyuania atrilutea</name>
    <dbReference type="NCBI Taxonomy" id="2744473"/>
    <lineage>
        <taxon>Bacteria</taxon>
        <taxon>Pseudomonadati</taxon>
        <taxon>Pseudomonadota</taxon>
        <taxon>Alphaproteobacteria</taxon>
        <taxon>Sphingomonadales</taxon>
        <taxon>Erythrobacteraceae</taxon>
        <taxon>Qipengyuania</taxon>
    </lineage>
</organism>
<keyword evidence="4" id="KW-1185">Reference proteome</keyword>
<evidence type="ECO:0000256" key="1">
    <source>
        <dbReference type="ARBA" id="ARBA00008558"/>
    </source>
</evidence>
<name>A0A850H3Z4_9SPHN</name>
<dbReference type="GO" id="GO:0016853">
    <property type="term" value="F:isomerase activity"/>
    <property type="evidence" value="ECO:0007669"/>
    <property type="project" value="UniProtKB-KW"/>
</dbReference>
<dbReference type="PANTHER" id="PTHR15108">
    <property type="entry name" value="N-ACYLGLUCOSAMINE-2-EPIMERASE"/>
    <property type="match status" value="1"/>
</dbReference>
<evidence type="ECO:0000313" key="4">
    <source>
        <dbReference type="Proteomes" id="UP000561438"/>
    </source>
</evidence>
<dbReference type="RefSeq" id="WP_176266936.1">
    <property type="nucleotide sequence ID" value="NZ_JABWGV010000002.1"/>
</dbReference>
<dbReference type="Proteomes" id="UP000561438">
    <property type="component" value="Unassembled WGS sequence"/>
</dbReference>
<gene>
    <name evidence="3" type="ORF">HUV48_06250</name>
</gene>